<dbReference type="Proteomes" id="UP000298030">
    <property type="component" value="Unassembled WGS sequence"/>
</dbReference>
<dbReference type="AlphaFoldDB" id="A0A4Y7SGT1"/>
<comment type="caution">
    <text evidence="2">The sequence shown here is derived from an EMBL/GenBank/DDBJ whole genome shotgun (WGS) entry which is preliminary data.</text>
</comment>
<proteinExistence type="predicted"/>
<gene>
    <name evidence="2" type="ORF">FA13DRAFT_1743126</name>
</gene>
<evidence type="ECO:0000313" key="2">
    <source>
        <dbReference type="EMBL" id="TEB20333.1"/>
    </source>
</evidence>
<sequence length="84" mass="8833">MLCFSHGDDEDAEQGTSDLGPIFLSLELIAAISRDSALSSTTTTPTTAGSLTSNASPLSVEWSRPSALHLLAWTLESAEHRVGC</sequence>
<evidence type="ECO:0000313" key="3">
    <source>
        <dbReference type="Proteomes" id="UP000298030"/>
    </source>
</evidence>
<feature type="compositionally biased region" description="Low complexity" evidence="1">
    <location>
        <begin position="38"/>
        <end position="53"/>
    </location>
</feature>
<keyword evidence="3" id="KW-1185">Reference proteome</keyword>
<protein>
    <submittedName>
        <fullName evidence="2">Uncharacterized protein</fullName>
    </submittedName>
</protein>
<feature type="region of interest" description="Disordered" evidence="1">
    <location>
        <begin position="38"/>
        <end position="57"/>
    </location>
</feature>
<evidence type="ECO:0000256" key="1">
    <source>
        <dbReference type="SAM" id="MobiDB-lite"/>
    </source>
</evidence>
<accession>A0A4Y7SGT1</accession>
<name>A0A4Y7SGT1_COPMI</name>
<reference evidence="2 3" key="1">
    <citation type="journal article" date="2019" name="Nat. Ecol. Evol.">
        <title>Megaphylogeny resolves global patterns of mushroom evolution.</title>
        <authorList>
            <person name="Varga T."/>
            <person name="Krizsan K."/>
            <person name="Foldi C."/>
            <person name="Dima B."/>
            <person name="Sanchez-Garcia M."/>
            <person name="Sanchez-Ramirez S."/>
            <person name="Szollosi G.J."/>
            <person name="Szarkandi J.G."/>
            <person name="Papp V."/>
            <person name="Albert L."/>
            <person name="Andreopoulos W."/>
            <person name="Angelini C."/>
            <person name="Antonin V."/>
            <person name="Barry K.W."/>
            <person name="Bougher N.L."/>
            <person name="Buchanan P."/>
            <person name="Buyck B."/>
            <person name="Bense V."/>
            <person name="Catcheside P."/>
            <person name="Chovatia M."/>
            <person name="Cooper J."/>
            <person name="Damon W."/>
            <person name="Desjardin D."/>
            <person name="Finy P."/>
            <person name="Geml J."/>
            <person name="Haridas S."/>
            <person name="Hughes K."/>
            <person name="Justo A."/>
            <person name="Karasinski D."/>
            <person name="Kautmanova I."/>
            <person name="Kiss B."/>
            <person name="Kocsube S."/>
            <person name="Kotiranta H."/>
            <person name="LaButti K.M."/>
            <person name="Lechner B.E."/>
            <person name="Liimatainen K."/>
            <person name="Lipzen A."/>
            <person name="Lukacs Z."/>
            <person name="Mihaltcheva S."/>
            <person name="Morgado L.N."/>
            <person name="Niskanen T."/>
            <person name="Noordeloos M.E."/>
            <person name="Ohm R.A."/>
            <person name="Ortiz-Santana B."/>
            <person name="Ovrebo C."/>
            <person name="Racz N."/>
            <person name="Riley R."/>
            <person name="Savchenko A."/>
            <person name="Shiryaev A."/>
            <person name="Soop K."/>
            <person name="Spirin V."/>
            <person name="Szebenyi C."/>
            <person name="Tomsovsky M."/>
            <person name="Tulloss R.E."/>
            <person name="Uehling J."/>
            <person name="Grigoriev I.V."/>
            <person name="Vagvolgyi C."/>
            <person name="Papp T."/>
            <person name="Martin F.M."/>
            <person name="Miettinen O."/>
            <person name="Hibbett D.S."/>
            <person name="Nagy L.G."/>
        </authorList>
    </citation>
    <scope>NUCLEOTIDE SEQUENCE [LARGE SCALE GENOMIC DNA]</scope>
    <source>
        <strain evidence="2 3">FP101781</strain>
    </source>
</reference>
<organism evidence="2 3">
    <name type="scientific">Coprinellus micaceus</name>
    <name type="common">Glistening ink-cap mushroom</name>
    <name type="synonym">Coprinus micaceus</name>
    <dbReference type="NCBI Taxonomy" id="71717"/>
    <lineage>
        <taxon>Eukaryota</taxon>
        <taxon>Fungi</taxon>
        <taxon>Dikarya</taxon>
        <taxon>Basidiomycota</taxon>
        <taxon>Agaricomycotina</taxon>
        <taxon>Agaricomycetes</taxon>
        <taxon>Agaricomycetidae</taxon>
        <taxon>Agaricales</taxon>
        <taxon>Agaricineae</taxon>
        <taxon>Psathyrellaceae</taxon>
        <taxon>Coprinellus</taxon>
    </lineage>
</organism>
<dbReference type="EMBL" id="QPFP01000144">
    <property type="protein sequence ID" value="TEB20333.1"/>
    <property type="molecule type" value="Genomic_DNA"/>
</dbReference>